<dbReference type="PANTHER" id="PTHR40763">
    <property type="entry name" value="MEMBRANE PROTEIN-RELATED"/>
    <property type="match status" value="1"/>
</dbReference>
<dbReference type="Pfam" id="PF08044">
    <property type="entry name" value="DUF1707"/>
    <property type="match status" value="1"/>
</dbReference>
<organism evidence="4 5">
    <name type="scientific">Herbiconiux aconitum</name>
    <dbReference type="NCBI Taxonomy" id="2970913"/>
    <lineage>
        <taxon>Bacteria</taxon>
        <taxon>Bacillati</taxon>
        <taxon>Actinomycetota</taxon>
        <taxon>Actinomycetes</taxon>
        <taxon>Micrococcales</taxon>
        <taxon>Microbacteriaceae</taxon>
        <taxon>Herbiconiux</taxon>
    </lineage>
</organism>
<feature type="region of interest" description="Disordered" evidence="1">
    <location>
        <begin position="63"/>
        <end position="88"/>
    </location>
</feature>
<proteinExistence type="predicted"/>
<dbReference type="PANTHER" id="PTHR40763:SF5">
    <property type="entry name" value="MEMBRANE PROTEIN"/>
    <property type="match status" value="1"/>
</dbReference>
<gene>
    <name evidence="4" type="ORF">N1027_05170</name>
</gene>
<keyword evidence="5" id="KW-1185">Reference proteome</keyword>
<accession>A0ABT2GMS5</accession>
<reference evidence="4" key="1">
    <citation type="submission" date="2022-08" db="EMBL/GenBank/DDBJ databases">
        <authorList>
            <person name="Deng Y."/>
            <person name="Han X.-F."/>
            <person name="Zhang Y.-Q."/>
        </authorList>
    </citation>
    <scope>NUCLEOTIDE SEQUENCE</scope>
    <source>
        <strain evidence="4">CPCC 205763</strain>
    </source>
</reference>
<sequence>MSDYTDPTTASQRLSNADRDTAVAALARALADGRITADEFTERSASAKTAVTRGDLSPLFADLPDPVEQSIPASATAPAPDPDLLPPTAFREQLYDPNGVRSGSGRRQPLGGSMGRVIVSLSPFLALALFFLFGYLTPDGFRWSWIFFVLIPIAGIVVYGAGSRRDDNR</sequence>
<dbReference type="InterPro" id="IPR012551">
    <property type="entry name" value="DUF1707_SHOCT-like"/>
</dbReference>
<protein>
    <submittedName>
        <fullName evidence="4">DUF1707 domain-containing protein</fullName>
    </submittedName>
</protein>
<evidence type="ECO:0000313" key="5">
    <source>
        <dbReference type="Proteomes" id="UP001165584"/>
    </source>
</evidence>
<feature type="domain" description="DUF1707" evidence="3">
    <location>
        <begin position="13"/>
        <end position="64"/>
    </location>
</feature>
<dbReference type="RefSeq" id="WP_259505867.1">
    <property type="nucleotide sequence ID" value="NZ_JANLCM010000001.1"/>
</dbReference>
<name>A0ABT2GMS5_9MICO</name>
<keyword evidence="2" id="KW-1133">Transmembrane helix</keyword>
<dbReference type="Proteomes" id="UP001165584">
    <property type="component" value="Unassembled WGS sequence"/>
</dbReference>
<evidence type="ECO:0000256" key="1">
    <source>
        <dbReference type="SAM" id="MobiDB-lite"/>
    </source>
</evidence>
<evidence type="ECO:0000313" key="4">
    <source>
        <dbReference type="EMBL" id="MCS5717524.1"/>
    </source>
</evidence>
<dbReference type="EMBL" id="JANLCM010000001">
    <property type="protein sequence ID" value="MCS5717524.1"/>
    <property type="molecule type" value="Genomic_DNA"/>
</dbReference>
<evidence type="ECO:0000259" key="3">
    <source>
        <dbReference type="Pfam" id="PF08044"/>
    </source>
</evidence>
<keyword evidence="2" id="KW-0472">Membrane</keyword>
<evidence type="ECO:0000256" key="2">
    <source>
        <dbReference type="SAM" id="Phobius"/>
    </source>
</evidence>
<keyword evidence="2" id="KW-0812">Transmembrane</keyword>
<feature type="transmembrane region" description="Helical" evidence="2">
    <location>
        <begin position="117"/>
        <end position="137"/>
    </location>
</feature>
<feature type="transmembrane region" description="Helical" evidence="2">
    <location>
        <begin position="143"/>
        <end position="162"/>
    </location>
</feature>
<comment type="caution">
    <text evidence="4">The sequence shown here is derived from an EMBL/GenBank/DDBJ whole genome shotgun (WGS) entry which is preliminary data.</text>
</comment>